<feature type="region of interest" description="Disordered" evidence="12">
    <location>
        <begin position="815"/>
        <end position="834"/>
    </location>
</feature>
<reference evidence="15" key="1">
    <citation type="submission" date="2021-10" db="EMBL/GenBank/DDBJ databases">
        <title>Tropical sea cucumber genome reveals ecological adaptation and Cuvierian tubules defense mechanism.</title>
        <authorList>
            <person name="Chen T."/>
        </authorList>
    </citation>
    <scope>NUCLEOTIDE SEQUENCE</scope>
    <source>
        <strain evidence="15">Nanhai2018</strain>
        <tissue evidence="15">Muscle</tissue>
    </source>
</reference>
<evidence type="ECO:0000256" key="2">
    <source>
        <dbReference type="ARBA" id="ARBA00022448"/>
    </source>
</evidence>
<dbReference type="GO" id="GO:0005216">
    <property type="term" value="F:monoatomic ion channel activity"/>
    <property type="evidence" value="ECO:0007669"/>
    <property type="project" value="InterPro"/>
</dbReference>
<dbReference type="Pfam" id="PF00023">
    <property type="entry name" value="Ank"/>
    <property type="match status" value="1"/>
</dbReference>
<dbReference type="Gene3D" id="1.10.287.70">
    <property type="match status" value="1"/>
</dbReference>
<evidence type="ECO:0000256" key="9">
    <source>
        <dbReference type="ARBA" id="ARBA00023136"/>
    </source>
</evidence>
<dbReference type="Proteomes" id="UP001152320">
    <property type="component" value="Chromosome 16"/>
</dbReference>
<feature type="transmembrane region" description="Helical" evidence="13">
    <location>
        <begin position="984"/>
        <end position="1002"/>
    </location>
</feature>
<evidence type="ECO:0000256" key="13">
    <source>
        <dbReference type="SAM" id="Phobius"/>
    </source>
</evidence>
<feature type="transmembrane region" description="Helical" evidence="13">
    <location>
        <begin position="1014"/>
        <end position="1034"/>
    </location>
</feature>
<feature type="transmembrane region" description="Helical" evidence="13">
    <location>
        <begin position="1136"/>
        <end position="1159"/>
    </location>
</feature>
<evidence type="ECO:0000256" key="12">
    <source>
        <dbReference type="SAM" id="MobiDB-lite"/>
    </source>
</evidence>
<comment type="caution">
    <text evidence="15">The sequence shown here is derived from an EMBL/GenBank/DDBJ whole genome shotgun (WGS) entry which is preliminary data.</text>
</comment>
<dbReference type="PROSITE" id="PS50088">
    <property type="entry name" value="ANK_REPEAT"/>
    <property type="match status" value="12"/>
</dbReference>
<feature type="repeat" description="ANK" evidence="11">
    <location>
        <begin position="582"/>
        <end position="615"/>
    </location>
</feature>
<dbReference type="InterPro" id="IPR036770">
    <property type="entry name" value="Ankyrin_rpt-contain_sf"/>
</dbReference>
<feature type="domain" description="Ion transport" evidence="14">
    <location>
        <begin position="949"/>
        <end position="1169"/>
    </location>
</feature>
<gene>
    <name evidence="15" type="ORF">HOLleu_31779</name>
</gene>
<evidence type="ECO:0000256" key="6">
    <source>
        <dbReference type="ARBA" id="ARBA00022989"/>
    </source>
</evidence>
<organism evidence="15 16">
    <name type="scientific">Holothuria leucospilota</name>
    <name type="common">Black long sea cucumber</name>
    <name type="synonym">Mertensiothuria leucospilota</name>
    <dbReference type="NCBI Taxonomy" id="206669"/>
    <lineage>
        <taxon>Eukaryota</taxon>
        <taxon>Metazoa</taxon>
        <taxon>Echinodermata</taxon>
        <taxon>Eleutherozoa</taxon>
        <taxon>Echinozoa</taxon>
        <taxon>Holothuroidea</taxon>
        <taxon>Aspidochirotacea</taxon>
        <taxon>Aspidochirotida</taxon>
        <taxon>Holothuriidae</taxon>
        <taxon>Holothuria</taxon>
    </lineage>
</organism>
<feature type="repeat" description="ANK" evidence="11">
    <location>
        <begin position="447"/>
        <end position="479"/>
    </location>
</feature>
<evidence type="ECO:0000313" key="15">
    <source>
        <dbReference type="EMBL" id="KAJ8026830.1"/>
    </source>
</evidence>
<dbReference type="SMART" id="SM00248">
    <property type="entry name" value="ANK"/>
    <property type="match status" value="17"/>
</dbReference>
<dbReference type="SUPFAM" id="SSF48403">
    <property type="entry name" value="Ankyrin repeat"/>
    <property type="match status" value="2"/>
</dbReference>
<dbReference type="GO" id="GO:1902495">
    <property type="term" value="C:transmembrane transporter complex"/>
    <property type="evidence" value="ECO:0007669"/>
    <property type="project" value="TreeGrafter"/>
</dbReference>
<evidence type="ECO:0000256" key="4">
    <source>
        <dbReference type="ARBA" id="ARBA00022692"/>
    </source>
</evidence>
<feature type="repeat" description="ANK" evidence="11">
    <location>
        <begin position="480"/>
        <end position="512"/>
    </location>
</feature>
<evidence type="ECO:0000256" key="10">
    <source>
        <dbReference type="ARBA" id="ARBA00023303"/>
    </source>
</evidence>
<keyword evidence="10" id="KW-0407">Ion channel</keyword>
<dbReference type="Gene3D" id="1.25.40.20">
    <property type="entry name" value="Ankyrin repeat-containing domain"/>
    <property type="match status" value="6"/>
</dbReference>
<dbReference type="PANTHER" id="PTHR47143:SF3">
    <property type="entry name" value="PWWP DOMAIN-CONTAINING PROTEIN"/>
    <property type="match status" value="1"/>
</dbReference>
<evidence type="ECO:0000256" key="11">
    <source>
        <dbReference type="PROSITE-ProRule" id="PRU00023"/>
    </source>
</evidence>
<protein>
    <submittedName>
        <fullName evidence="15">Transient receptor potential cation channel subfamily A member 1-like</fullName>
    </submittedName>
</protein>
<feature type="repeat" description="ANK" evidence="11">
    <location>
        <begin position="414"/>
        <end position="446"/>
    </location>
</feature>
<evidence type="ECO:0000256" key="7">
    <source>
        <dbReference type="ARBA" id="ARBA00023043"/>
    </source>
</evidence>
<evidence type="ECO:0000259" key="14">
    <source>
        <dbReference type="Pfam" id="PF00520"/>
    </source>
</evidence>
<evidence type="ECO:0000256" key="1">
    <source>
        <dbReference type="ARBA" id="ARBA00004141"/>
    </source>
</evidence>
<feature type="repeat" description="ANK" evidence="11">
    <location>
        <begin position="166"/>
        <end position="198"/>
    </location>
</feature>
<evidence type="ECO:0000313" key="16">
    <source>
        <dbReference type="Proteomes" id="UP001152320"/>
    </source>
</evidence>
<feature type="compositionally biased region" description="Low complexity" evidence="12">
    <location>
        <begin position="815"/>
        <end position="825"/>
    </location>
</feature>
<dbReference type="PROSITE" id="PS50297">
    <property type="entry name" value="ANK_REP_REGION"/>
    <property type="match status" value="12"/>
</dbReference>
<feature type="repeat" description="ANK" evidence="11">
    <location>
        <begin position="381"/>
        <end position="413"/>
    </location>
</feature>
<keyword evidence="6 13" id="KW-1133">Transmembrane helix</keyword>
<accession>A0A9Q0YQP4</accession>
<feature type="repeat" description="ANK" evidence="11">
    <location>
        <begin position="307"/>
        <end position="339"/>
    </location>
</feature>
<keyword evidence="3" id="KW-0716">Sensory transduction</keyword>
<evidence type="ECO:0000256" key="8">
    <source>
        <dbReference type="ARBA" id="ARBA00023065"/>
    </source>
</evidence>
<comment type="subcellular location">
    <subcellularLocation>
        <location evidence="1">Membrane</location>
        <topology evidence="1">Multi-pass membrane protein</topology>
    </subcellularLocation>
</comment>
<feature type="repeat" description="ANK" evidence="11">
    <location>
        <begin position="340"/>
        <end position="372"/>
    </location>
</feature>
<dbReference type="EMBL" id="JAIZAY010000016">
    <property type="protein sequence ID" value="KAJ8026830.1"/>
    <property type="molecule type" value="Genomic_DNA"/>
</dbReference>
<feature type="repeat" description="ANK" evidence="11">
    <location>
        <begin position="549"/>
        <end position="581"/>
    </location>
</feature>
<dbReference type="Pfam" id="PF13637">
    <property type="entry name" value="Ank_4"/>
    <property type="match status" value="1"/>
</dbReference>
<dbReference type="InterPro" id="IPR002110">
    <property type="entry name" value="Ankyrin_rpt"/>
</dbReference>
<dbReference type="OrthoDB" id="1661883at2759"/>
<keyword evidence="2" id="KW-0813">Transport</keyword>
<keyword evidence="15" id="KW-0675">Receptor</keyword>
<feature type="repeat" description="ANK" evidence="11">
    <location>
        <begin position="616"/>
        <end position="648"/>
    </location>
</feature>
<dbReference type="InterPro" id="IPR005821">
    <property type="entry name" value="Ion_trans_dom"/>
</dbReference>
<dbReference type="PANTHER" id="PTHR47143">
    <property type="entry name" value="TRANSIENT RECEPTOR POTENTIAL CATION CHANNEL PROTEIN PAINLESS"/>
    <property type="match status" value="1"/>
</dbReference>
<dbReference type="Pfam" id="PF12796">
    <property type="entry name" value="Ank_2"/>
    <property type="match status" value="5"/>
</dbReference>
<keyword evidence="7 11" id="KW-0040">ANK repeat</keyword>
<feature type="repeat" description="ANK" evidence="11">
    <location>
        <begin position="273"/>
        <end position="306"/>
    </location>
</feature>
<keyword evidence="5" id="KW-0677">Repeat</keyword>
<dbReference type="InterPro" id="IPR052076">
    <property type="entry name" value="TRP_cation_channel"/>
</dbReference>
<proteinExistence type="predicted"/>
<dbReference type="Pfam" id="PF00520">
    <property type="entry name" value="Ion_trans"/>
    <property type="match status" value="1"/>
</dbReference>
<feature type="transmembrane region" description="Helical" evidence="13">
    <location>
        <begin position="888"/>
        <end position="909"/>
    </location>
</feature>
<dbReference type="PRINTS" id="PR01415">
    <property type="entry name" value="ANKYRIN"/>
</dbReference>
<evidence type="ECO:0000256" key="3">
    <source>
        <dbReference type="ARBA" id="ARBA00022606"/>
    </source>
</evidence>
<keyword evidence="4 13" id="KW-0812">Transmembrane</keyword>
<feature type="repeat" description="ANK" evidence="11">
    <location>
        <begin position="682"/>
        <end position="714"/>
    </location>
</feature>
<keyword evidence="16" id="KW-1185">Reference proteome</keyword>
<feature type="transmembrane region" description="Helical" evidence="13">
    <location>
        <begin position="1054"/>
        <end position="1076"/>
    </location>
</feature>
<keyword evidence="9 13" id="KW-0472">Membrane</keyword>
<keyword evidence="8" id="KW-0406">Ion transport</keyword>
<name>A0A9Q0YQP4_HOLLE</name>
<evidence type="ECO:0000256" key="5">
    <source>
        <dbReference type="ARBA" id="ARBA00022737"/>
    </source>
</evidence>
<sequence length="1299" mass="147088">MNQRNQASGLDNYHYLDCAQAGETVDDTETPPEVILPQPVSAVREFSANSHHSKASDSKSFVSASKVSLRSNRVNPYPDNAVSMSSNHGYHGSDNFELQYPLNRFRETGSTIDRDVPAALQRWESSEELDISLHQAARDGNVQAMVKLLNSITTRRKRRVNELDDNNLAPLHYAARYNHLEIAKLLVENGADVRRQGEDNVTPLHYAARFRKSRFQQESSGVIDENDSGGSYLNIYLSSRGLLQALEGPPNRDASIIFYLESIGADVNSKDIYGLTPLHFAAIRGNDVAALELLHCRGIQIEAVDEQIMTPLHLACTHGSTEIVAMLIRNGAAIRCKDEQDNTPLHLACLEGHTEIVKLLFSAGEEHSVLGEMLTDRENNNYGNPLHLAVDSGEREIIELCLDHNANVNAICGGKNTPLHAACESSNLETVKLLLQRGARVDSRNSDQMTPLHKACLTNRHRIVDFLLQNGANVERTDKDNFTPLLIAASEGHTATIQVLLRYKANISARDKHDKTAIFWAAEEQNFEALQVLLDHEGAKDLIDESDRYDNTALHIASEKGFLAIIKLLLDRGADVDAKNEDEMTPLHLAAQNGHVQCILEFVKRDENSVNDEDENSNTPLHLAALEGHSRAVQCLIDAGADIQARNQSLWTPLDCAASRGWVKSASVLIDADCPIDPTDKAKVTPLHLASKNGHVDMVELLLKRQADVSLKDSSENNCLDYAIDNGHRDVALVIIRHKNWWDAMCSARTDPTTGMRQTPLRKLIKLMPDVAEEVLNRCLTENDKPREDKDYCITFNYELLDDMFSNWDDNSSDTASMSDSSSGDENFPFREDGRLSSKAEPYTLSEEILKINHPLYIMVKSKRDNLLGHPLVTSLLNHKWASYGRGFYYISLFLYLVFLGFFTGFILVNPPPFFMLSVSENGTVIWYKTGQQRWEDGFTDNTLFIFGKIGHWIIIGLSCLNLLKEVVQVYNEKMAYLDWENLLEWWIYVLAILTVLPLNDVTYGDGLILRYNWQWQCGAFAIFFAWLNLILFIQKFPQLGIYVVMFTDILKTFLKFCVVFFLFIVSFAMAFYTLLMNQEPFNRFQYSLVKTFVMMIGEFEYDTIFHSQDYLTSPDLDKASDVYFLEKLFYPGSTYTIFVVFAIIMSILIMNLLVGLAVDDIKAVQEQARLQRFGMQVNLAFEVQEALPMFIWRRYIIKSRTVHPNSGFTGLFGKLIGWFRGEERVLTDAISTALNPELGEIQILNKRQDELIREVGNIKYRLKQMKATNESIESMLRTLLQSQNVKHEEMDLTEEIAE</sequence>